<organism evidence="1 2">
    <name type="scientific">Peronospora belbahrii</name>
    <dbReference type="NCBI Taxonomy" id="622444"/>
    <lineage>
        <taxon>Eukaryota</taxon>
        <taxon>Sar</taxon>
        <taxon>Stramenopiles</taxon>
        <taxon>Oomycota</taxon>
        <taxon>Peronosporomycetes</taxon>
        <taxon>Peronosporales</taxon>
        <taxon>Peronosporaceae</taxon>
        <taxon>Peronospora</taxon>
    </lineage>
</organism>
<sequence>MTSLSVSQTDLMPLVSARDASYWFAVASTPSSSRTGRISNAISTTTLSSLAFLFQYDMEGLDCIIIIK</sequence>
<evidence type="ECO:0000313" key="2">
    <source>
        <dbReference type="Proteomes" id="UP001160483"/>
    </source>
</evidence>
<dbReference type="Proteomes" id="UP001160483">
    <property type="component" value="Unassembled WGS sequence"/>
</dbReference>
<reference evidence="1" key="1">
    <citation type="submission" date="2021-11" db="EMBL/GenBank/DDBJ databases">
        <authorList>
            <person name="Islam A."/>
            <person name="Islam S."/>
            <person name="Flora M.S."/>
            <person name="Rahman M."/>
            <person name="Ziaur R.M."/>
            <person name="Epstein J.H."/>
            <person name="Hassan M."/>
            <person name="Klassen M."/>
            <person name="Woodard K."/>
            <person name="Webb A."/>
            <person name="Webby R.J."/>
            <person name="El Zowalaty M.E."/>
        </authorList>
    </citation>
    <scope>NUCLEOTIDE SEQUENCE</scope>
    <source>
        <strain evidence="1">Pbs3</strain>
    </source>
</reference>
<accession>A0AAU9KNQ3</accession>
<dbReference type="EMBL" id="CAKKTJ010000126">
    <property type="protein sequence ID" value="CAH0475459.1"/>
    <property type="molecule type" value="Genomic_DNA"/>
</dbReference>
<comment type="caution">
    <text evidence="1">The sequence shown here is derived from an EMBL/GenBank/DDBJ whole genome shotgun (WGS) entry which is preliminary data.</text>
</comment>
<proteinExistence type="predicted"/>
<name>A0AAU9KNQ3_9STRA</name>
<protein>
    <submittedName>
        <fullName evidence="1">Uncharacterized protein</fullName>
    </submittedName>
</protein>
<dbReference type="AlphaFoldDB" id="A0AAU9KNQ3"/>
<evidence type="ECO:0000313" key="1">
    <source>
        <dbReference type="EMBL" id="CAH0475459.1"/>
    </source>
</evidence>
<gene>
    <name evidence="1" type="ORF">PBS003_LOCUS2272</name>
</gene>